<organism evidence="3">
    <name type="scientific">marine metagenome</name>
    <dbReference type="NCBI Taxonomy" id="408172"/>
    <lineage>
        <taxon>unclassified sequences</taxon>
        <taxon>metagenomes</taxon>
        <taxon>ecological metagenomes</taxon>
    </lineage>
</organism>
<dbReference type="GO" id="GO:0019853">
    <property type="term" value="P:L-ascorbic acid biosynthetic process"/>
    <property type="evidence" value="ECO:0007669"/>
    <property type="project" value="TreeGrafter"/>
</dbReference>
<dbReference type="PRINTS" id="PR01790">
    <property type="entry name" value="SMP30FAMILY"/>
</dbReference>
<dbReference type="AlphaFoldDB" id="A0A383D5P4"/>
<protein>
    <recommendedName>
        <fullName evidence="2">SMP-30/Gluconolactonase/LRE-like region domain-containing protein</fullName>
    </recommendedName>
</protein>
<gene>
    <name evidence="3" type="ORF">METZ01_LOCUS492437</name>
</gene>
<dbReference type="EMBL" id="UINC01214376">
    <property type="protein sequence ID" value="SVE39583.1"/>
    <property type="molecule type" value="Genomic_DNA"/>
</dbReference>
<dbReference type="SUPFAM" id="SSF63829">
    <property type="entry name" value="Calcium-dependent phosphotriesterase"/>
    <property type="match status" value="1"/>
</dbReference>
<evidence type="ECO:0000313" key="3">
    <source>
        <dbReference type="EMBL" id="SVE39583.1"/>
    </source>
</evidence>
<comment type="similarity">
    <text evidence="1">Belongs to the SMP-30/CGR1 family.</text>
</comment>
<dbReference type="InterPro" id="IPR011042">
    <property type="entry name" value="6-blade_b-propeller_TolB-like"/>
</dbReference>
<proteinExistence type="inferred from homology"/>
<sequence length="133" mass="15209">MTSAECVVDSQDHLGEGILWDDREQALYWLDVPMPSKLHRLYPDSGKHQSWNMPEMITSMSVREQGGLLIASHHGLNHFNFNDEDLVRILEPEKDQPGNRCNDGASDRMGRFWFGTMQNNISPEATNLPLEKN</sequence>
<evidence type="ECO:0000259" key="2">
    <source>
        <dbReference type="Pfam" id="PF08450"/>
    </source>
</evidence>
<dbReference type="InterPro" id="IPR013658">
    <property type="entry name" value="SGL"/>
</dbReference>
<dbReference type="Pfam" id="PF08450">
    <property type="entry name" value="SGL"/>
    <property type="match status" value="1"/>
</dbReference>
<feature type="domain" description="SMP-30/Gluconolactonase/LRE-like region" evidence="2">
    <location>
        <begin position="14"/>
        <end position="124"/>
    </location>
</feature>
<name>A0A383D5P4_9ZZZZ</name>
<feature type="non-terminal residue" evidence="3">
    <location>
        <position position="133"/>
    </location>
</feature>
<dbReference type="PANTHER" id="PTHR10907">
    <property type="entry name" value="REGUCALCIN"/>
    <property type="match status" value="1"/>
</dbReference>
<reference evidence="3" key="1">
    <citation type="submission" date="2018-05" db="EMBL/GenBank/DDBJ databases">
        <authorList>
            <person name="Lanie J.A."/>
            <person name="Ng W.-L."/>
            <person name="Kazmierczak K.M."/>
            <person name="Andrzejewski T.M."/>
            <person name="Davidsen T.M."/>
            <person name="Wayne K.J."/>
            <person name="Tettelin H."/>
            <person name="Glass J.I."/>
            <person name="Rusch D."/>
            <person name="Podicherti R."/>
            <person name="Tsui H.-C.T."/>
            <person name="Winkler M.E."/>
        </authorList>
    </citation>
    <scope>NUCLEOTIDE SEQUENCE</scope>
</reference>
<dbReference type="PANTHER" id="PTHR10907:SF47">
    <property type="entry name" value="REGUCALCIN"/>
    <property type="match status" value="1"/>
</dbReference>
<dbReference type="InterPro" id="IPR005511">
    <property type="entry name" value="SMP-30"/>
</dbReference>
<evidence type="ECO:0000256" key="1">
    <source>
        <dbReference type="ARBA" id="ARBA00008853"/>
    </source>
</evidence>
<accession>A0A383D5P4</accession>
<dbReference type="Gene3D" id="2.120.10.30">
    <property type="entry name" value="TolB, C-terminal domain"/>
    <property type="match status" value="1"/>
</dbReference>
<dbReference type="GO" id="GO:0005509">
    <property type="term" value="F:calcium ion binding"/>
    <property type="evidence" value="ECO:0007669"/>
    <property type="project" value="TreeGrafter"/>
</dbReference>
<dbReference type="GO" id="GO:0004341">
    <property type="term" value="F:gluconolactonase activity"/>
    <property type="evidence" value="ECO:0007669"/>
    <property type="project" value="TreeGrafter"/>
</dbReference>